<dbReference type="PROSITE" id="PS50268">
    <property type="entry name" value="CADHERIN_2"/>
    <property type="match status" value="1"/>
</dbReference>
<accession>A0A915E6N5</accession>
<evidence type="ECO:0000256" key="6">
    <source>
        <dbReference type="ARBA" id="ARBA00023136"/>
    </source>
</evidence>
<evidence type="ECO:0000256" key="5">
    <source>
        <dbReference type="ARBA" id="ARBA00022989"/>
    </source>
</evidence>
<sequence>MACVHMLLDRLLSALIVLSGPLDYEDKQQRLNGFPLQVQVFDGRYTAHTQVHIWLQDRNDNPPQFLHGGNGHRHQINHLLEDAPPGLPVIKLEAVDPDQGDTIEYAFEL</sequence>
<evidence type="ECO:0000256" key="3">
    <source>
        <dbReference type="ARBA" id="ARBA00022737"/>
    </source>
</evidence>
<dbReference type="InterPro" id="IPR002126">
    <property type="entry name" value="Cadherin-like_dom"/>
</dbReference>
<dbReference type="InterPro" id="IPR015919">
    <property type="entry name" value="Cadherin-like_sf"/>
</dbReference>
<dbReference type="PANTHER" id="PTHR24026">
    <property type="entry name" value="FAT ATYPICAL CADHERIN-RELATED"/>
    <property type="match status" value="1"/>
</dbReference>
<dbReference type="GO" id="GO:0007156">
    <property type="term" value="P:homophilic cell adhesion via plasma membrane adhesion molecules"/>
    <property type="evidence" value="ECO:0007669"/>
    <property type="project" value="InterPro"/>
</dbReference>
<evidence type="ECO:0000256" key="7">
    <source>
        <dbReference type="PROSITE-ProRule" id="PRU00043"/>
    </source>
</evidence>
<dbReference type="AlphaFoldDB" id="A0A915E6N5"/>
<feature type="chain" id="PRO_5037295166" evidence="8">
    <location>
        <begin position="20"/>
        <end position="109"/>
    </location>
</feature>
<feature type="domain" description="Cadherin" evidence="9">
    <location>
        <begin position="13"/>
        <end position="65"/>
    </location>
</feature>
<dbReference type="GO" id="GO:0005886">
    <property type="term" value="C:plasma membrane"/>
    <property type="evidence" value="ECO:0007669"/>
    <property type="project" value="InterPro"/>
</dbReference>
<keyword evidence="2" id="KW-0812">Transmembrane</keyword>
<comment type="subcellular location">
    <subcellularLocation>
        <location evidence="1">Membrane</location>
    </subcellularLocation>
</comment>
<dbReference type="Proteomes" id="UP000887574">
    <property type="component" value="Unplaced"/>
</dbReference>
<dbReference type="PROSITE" id="PS00232">
    <property type="entry name" value="CADHERIN_1"/>
    <property type="match status" value="1"/>
</dbReference>
<name>A0A915E6N5_9BILA</name>
<evidence type="ECO:0000256" key="4">
    <source>
        <dbReference type="ARBA" id="ARBA00022837"/>
    </source>
</evidence>
<protein>
    <submittedName>
        <fullName evidence="11">Cadherin domain-containing protein</fullName>
    </submittedName>
</protein>
<feature type="signal peptide" evidence="8">
    <location>
        <begin position="1"/>
        <end position="19"/>
    </location>
</feature>
<proteinExistence type="predicted"/>
<evidence type="ECO:0000256" key="1">
    <source>
        <dbReference type="ARBA" id="ARBA00004370"/>
    </source>
</evidence>
<keyword evidence="10" id="KW-1185">Reference proteome</keyword>
<dbReference type="PANTHER" id="PTHR24026:SF118">
    <property type="entry name" value="DE-CADHERIN"/>
    <property type="match status" value="1"/>
</dbReference>
<keyword evidence="8" id="KW-0732">Signal</keyword>
<reference evidence="11" key="1">
    <citation type="submission" date="2022-11" db="UniProtKB">
        <authorList>
            <consortium name="WormBaseParasite"/>
        </authorList>
    </citation>
    <scope>IDENTIFICATION</scope>
</reference>
<evidence type="ECO:0000256" key="2">
    <source>
        <dbReference type="ARBA" id="ARBA00022692"/>
    </source>
</evidence>
<evidence type="ECO:0000313" key="10">
    <source>
        <dbReference type="Proteomes" id="UP000887574"/>
    </source>
</evidence>
<organism evidence="10 11">
    <name type="scientific">Ditylenchus dipsaci</name>
    <dbReference type="NCBI Taxonomy" id="166011"/>
    <lineage>
        <taxon>Eukaryota</taxon>
        <taxon>Metazoa</taxon>
        <taxon>Ecdysozoa</taxon>
        <taxon>Nematoda</taxon>
        <taxon>Chromadorea</taxon>
        <taxon>Rhabditida</taxon>
        <taxon>Tylenchina</taxon>
        <taxon>Tylenchomorpha</taxon>
        <taxon>Sphaerularioidea</taxon>
        <taxon>Anguinidae</taxon>
        <taxon>Anguininae</taxon>
        <taxon>Ditylenchus</taxon>
    </lineage>
</organism>
<keyword evidence="4 7" id="KW-0106">Calcium</keyword>
<dbReference type="InterPro" id="IPR020894">
    <property type="entry name" value="Cadherin_CS"/>
</dbReference>
<dbReference type="GO" id="GO:0005509">
    <property type="term" value="F:calcium ion binding"/>
    <property type="evidence" value="ECO:0007669"/>
    <property type="project" value="UniProtKB-UniRule"/>
</dbReference>
<evidence type="ECO:0000259" key="9">
    <source>
        <dbReference type="PROSITE" id="PS50268"/>
    </source>
</evidence>
<keyword evidence="5" id="KW-1133">Transmembrane helix</keyword>
<evidence type="ECO:0000313" key="11">
    <source>
        <dbReference type="WBParaSite" id="jg26767"/>
    </source>
</evidence>
<keyword evidence="6" id="KW-0472">Membrane</keyword>
<evidence type="ECO:0000256" key="8">
    <source>
        <dbReference type="SAM" id="SignalP"/>
    </source>
</evidence>
<dbReference type="Gene3D" id="2.60.40.60">
    <property type="entry name" value="Cadherins"/>
    <property type="match status" value="2"/>
</dbReference>
<keyword evidence="3" id="KW-0677">Repeat</keyword>
<dbReference type="SUPFAM" id="SSF49313">
    <property type="entry name" value="Cadherin-like"/>
    <property type="match status" value="2"/>
</dbReference>
<dbReference type="CDD" id="cd11304">
    <property type="entry name" value="Cadherin_repeat"/>
    <property type="match status" value="1"/>
</dbReference>
<dbReference type="WBParaSite" id="jg26767">
    <property type="protein sequence ID" value="jg26767"/>
    <property type="gene ID" value="jg26767"/>
</dbReference>